<dbReference type="Proteomes" id="UP000242752">
    <property type="component" value="Unassembled WGS sequence"/>
</dbReference>
<evidence type="ECO:0000313" key="2">
    <source>
        <dbReference type="Proteomes" id="UP000242752"/>
    </source>
</evidence>
<gene>
    <name evidence="1" type="ORF">CD122_01000</name>
</gene>
<dbReference type="AlphaFoldDB" id="A0A2K3YWS5"/>
<evidence type="ECO:0000313" key="1">
    <source>
        <dbReference type="EMBL" id="PNZ30069.1"/>
    </source>
</evidence>
<sequence length="93" mass="10368">MKNKLVPGILIGAAIGGAAALIDRNTRHSVKTSIHNVKTGQRSSQPSKVNELVNELKYWKDTIDEIRRNNPELEHSLIDAKDTLVARKNNKLN</sequence>
<evidence type="ECO:0008006" key="3">
    <source>
        <dbReference type="Google" id="ProtNLM"/>
    </source>
</evidence>
<proteinExistence type="predicted"/>
<protein>
    <recommendedName>
        <fullName evidence="3">YtxH domain-containing protein</fullName>
    </recommendedName>
</protein>
<comment type="caution">
    <text evidence="1">The sequence shown here is derived from an EMBL/GenBank/DDBJ whole genome shotgun (WGS) entry which is preliminary data.</text>
</comment>
<organism evidence="1 2">
    <name type="scientific">Staphylococcus rostri</name>
    <dbReference type="NCBI Taxonomy" id="522262"/>
    <lineage>
        <taxon>Bacteria</taxon>
        <taxon>Bacillati</taxon>
        <taxon>Bacillota</taxon>
        <taxon>Bacilli</taxon>
        <taxon>Bacillales</taxon>
        <taxon>Staphylococcaceae</taxon>
        <taxon>Staphylococcus</taxon>
    </lineage>
</organism>
<name>A0A2K3YWS5_9STAP</name>
<dbReference type="EMBL" id="PPRF01000009">
    <property type="protein sequence ID" value="PNZ30069.1"/>
    <property type="molecule type" value="Genomic_DNA"/>
</dbReference>
<dbReference type="RefSeq" id="WP_103357162.1">
    <property type="nucleotide sequence ID" value="NZ_PPRF01000009.1"/>
</dbReference>
<keyword evidence="2" id="KW-1185">Reference proteome</keyword>
<accession>A0A2K3YWS5</accession>
<dbReference type="OrthoDB" id="2418595at2"/>
<reference evidence="1 2" key="1">
    <citation type="submission" date="2017-08" db="EMBL/GenBank/DDBJ databases">
        <title>Draft genome sequences of 64 type strains of genus Staph aureus.</title>
        <authorList>
            <person name="Cole K."/>
            <person name="Golubchik T."/>
            <person name="Russell J."/>
            <person name="Foster D."/>
            <person name="Llewelyn M."/>
            <person name="Wilson D."/>
            <person name="Crook D."/>
            <person name="Paul J."/>
        </authorList>
    </citation>
    <scope>NUCLEOTIDE SEQUENCE [LARGE SCALE GENOMIC DNA]</scope>
    <source>
        <strain evidence="1 2">DSM 21968</strain>
    </source>
</reference>